<evidence type="ECO:0000313" key="2">
    <source>
        <dbReference type="EMBL" id="KTT96477.1"/>
    </source>
</evidence>
<reference evidence="2 3" key="1">
    <citation type="journal article" date="2016" name="Front. Microbiol.">
        <title>Genomic Resource of Rice Seed Associated Bacteria.</title>
        <authorList>
            <person name="Midha S."/>
            <person name="Bansal K."/>
            <person name="Sharma S."/>
            <person name="Kumar N."/>
            <person name="Patil P.P."/>
            <person name="Chaudhry V."/>
            <person name="Patil P.B."/>
        </authorList>
    </citation>
    <scope>NUCLEOTIDE SEQUENCE [LARGE SCALE GENOMIC DNA]</scope>
    <source>
        <strain evidence="2 3">SB4</strain>
    </source>
</reference>
<dbReference type="EMBL" id="LDTE01000110">
    <property type="protein sequence ID" value="KTT96477.1"/>
    <property type="molecule type" value="Genomic_DNA"/>
</dbReference>
<dbReference type="InterPro" id="IPR036291">
    <property type="entry name" value="NAD(P)-bd_dom_sf"/>
</dbReference>
<dbReference type="RefSeq" id="WP_082670218.1">
    <property type="nucleotide sequence ID" value="NZ_LDTE01000110.1"/>
</dbReference>
<dbReference type="InterPro" id="IPR052199">
    <property type="entry name" value="MIPS"/>
</dbReference>
<evidence type="ECO:0000259" key="1">
    <source>
        <dbReference type="Pfam" id="PF01658"/>
    </source>
</evidence>
<dbReference type="Gene3D" id="3.40.50.720">
    <property type="entry name" value="NAD(P)-binding Rossmann-like Domain"/>
    <property type="match status" value="1"/>
</dbReference>
<dbReference type="GO" id="GO:0004512">
    <property type="term" value="F:inositol-3-phosphate synthase activity"/>
    <property type="evidence" value="ECO:0007669"/>
    <property type="project" value="TreeGrafter"/>
</dbReference>
<proteinExistence type="predicted"/>
<dbReference type="InterPro" id="IPR013021">
    <property type="entry name" value="Myo-inos-1-P_Synthase_GAPDH"/>
</dbReference>
<dbReference type="OrthoDB" id="9766811at2"/>
<accession>A0A147IMI2</accession>
<gene>
    <name evidence="2" type="ORF">SB4_15465</name>
</gene>
<dbReference type="SUPFAM" id="SSF51735">
    <property type="entry name" value="NAD(P)-binding Rossmann-fold domains"/>
    <property type="match status" value="1"/>
</dbReference>
<organism evidence="2 3">
    <name type="scientific">Sphingomonas sanguinis</name>
    <dbReference type="NCBI Taxonomy" id="33051"/>
    <lineage>
        <taxon>Bacteria</taxon>
        <taxon>Pseudomonadati</taxon>
        <taxon>Pseudomonadota</taxon>
        <taxon>Alphaproteobacteria</taxon>
        <taxon>Sphingomonadales</taxon>
        <taxon>Sphingomonadaceae</taxon>
        <taxon>Sphingomonas</taxon>
    </lineage>
</organism>
<dbReference type="PANTHER" id="PTHR43125">
    <property type="entry name" value="INOSITOL-3-PHOSPHATE SYNTHASE"/>
    <property type="match status" value="1"/>
</dbReference>
<name>A0A147IMI2_9SPHN</name>
<dbReference type="Pfam" id="PF01658">
    <property type="entry name" value="Inos-1-P_synth"/>
    <property type="match status" value="1"/>
</dbReference>
<dbReference type="PATRIC" id="fig|33051.4.peg.514"/>
<evidence type="ECO:0000313" key="3">
    <source>
        <dbReference type="Proteomes" id="UP000074072"/>
    </source>
</evidence>
<comment type="caution">
    <text evidence="2">The sequence shown here is derived from an EMBL/GenBank/DDBJ whole genome shotgun (WGS) entry which is preliminary data.</text>
</comment>
<dbReference type="PANTHER" id="PTHR43125:SF1">
    <property type="entry name" value="INOSITOL-3-PHOSPHATE SYNTHASE"/>
    <property type="match status" value="1"/>
</dbReference>
<dbReference type="Proteomes" id="UP000074072">
    <property type="component" value="Unassembled WGS sequence"/>
</dbReference>
<dbReference type="AlphaFoldDB" id="A0A147IMI2"/>
<dbReference type="GO" id="GO:0006021">
    <property type="term" value="P:inositol biosynthetic process"/>
    <property type="evidence" value="ECO:0007669"/>
    <property type="project" value="TreeGrafter"/>
</dbReference>
<dbReference type="Gene3D" id="3.30.360.10">
    <property type="entry name" value="Dihydrodipicolinate Reductase, domain 2"/>
    <property type="match status" value="1"/>
</dbReference>
<feature type="domain" description="Myo-inositol-1-phosphate synthase GAPDH-like" evidence="1">
    <location>
        <begin position="184"/>
        <end position="288"/>
    </location>
</feature>
<protein>
    <submittedName>
        <fullName evidence="2">Myo-inositol-1-phosphate synthase</fullName>
    </submittedName>
</protein>
<dbReference type="SUPFAM" id="SSF55347">
    <property type="entry name" value="Glyceraldehyde-3-phosphate dehydrogenase-like, C-terminal domain"/>
    <property type="match status" value="1"/>
</dbReference>
<sequence>MSEKKLKLAVAGVGNNITALMQGVSFYKDQRTADCLVGIKNPFIGSLHVSDIDFVAAFDIDDKKIGASLDQAIFAGTNNYPMLDVHLDQSPCRVVKGIRMSGNCLSNMEQVVDTLRESGAEVLLYSLPTGLQWAADAYAAAALEAGVAFVNCTPEVVSRNADTLGKFKEAGIPLLGDDLASHLGSSVVHRVLLRLLAERGITLTSSYQLNLGGNADFANLRVAGASKHQSKLNALAQDGVDTSAVEVIPSAGFLKQLNDNKVGYFNIEGAGWAGTPVSLDLKLKVQDSSNAAGVIIDLIRVAAISLRLGKGGFNPAAVPCLKSPPGGHPHFSDDEIANSLAELSAA</sequence>